<dbReference type="Proteomes" id="UP000464787">
    <property type="component" value="Chromosome"/>
</dbReference>
<reference evidence="3 4" key="1">
    <citation type="submission" date="2020-01" db="EMBL/GenBank/DDBJ databases">
        <title>Genome sequencing of strain KACC 21265.</title>
        <authorList>
            <person name="Heo J."/>
            <person name="Kim S.-J."/>
            <person name="Kim J.-S."/>
            <person name="Hong S.-B."/>
            <person name="Kwon S.-W."/>
        </authorList>
    </citation>
    <scope>NUCLEOTIDE SEQUENCE [LARGE SCALE GENOMIC DNA]</scope>
    <source>
        <strain evidence="3 4">KACC 21265</strain>
    </source>
</reference>
<feature type="signal peptide" evidence="1">
    <location>
        <begin position="1"/>
        <end position="21"/>
    </location>
</feature>
<evidence type="ECO:0000313" key="4">
    <source>
        <dbReference type="Proteomes" id="UP000464787"/>
    </source>
</evidence>
<feature type="chain" id="PRO_5032347588" evidence="1">
    <location>
        <begin position="22"/>
        <end position="159"/>
    </location>
</feature>
<evidence type="ECO:0000259" key="2">
    <source>
        <dbReference type="Pfam" id="PF05899"/>
    </source>
</evidence>
<dbReference type="RefSeq" id="WP_160550533.1">
    <property type="nucleotide sequence ID" value="NZ_CP047650.1"/>
</dbReference>
<dbReference type="InterPro" id="IPR011051">
    <property type="entry name" value="RmlC_Cupin_sf"/>
</dbReference>
<dbReference type="Gene3D" id="2.60.120.10">
    <property type="entry name" value="Jelly Rolls"/>
    <property type="match status" value="1"/>
</dbReference>
<dbReference type="AlphaFoldDB" id="A0A857J2B3"/>
<accession>A0A857J2B3</accession>
<gene>
    <name evidence="3" type="ORF">GT347_02845</name>
</gene>
<sequence>MKKTVIAFACGVLVTLAAVTAYDAVEHVERMPDPSEASISMPLASYEAPEARVTQGKPNFRGTAYATSADGKTVSGIWAADGPSTFDWTYAGDEAVYIQEGLAEVSYQGRKFTLKPGDHAFFHVGTVATWTVPQHVRKSWTVHGANRLVRWWRDMTDGA</sequence>
<dbReference type="EMBL" id="CP047650">
    <property type="protein sequence ID" value="QHI97015.1"/>
    <property type="molecule type" value="Genomic_DNA"/>
</dbReference>
<dbReference type="InterPro" id="IPR014710">
    <property type="entry name" value="RmlC-like_jellyroll"/>
</dbReference>
<evidence type="ECO:0000313" key="3">
    <source>
        <dbReference type="EMBL" id="QHI97015.1"/>
    </source>
</evidence>
<dbReference type="InterPro" id="IPR008579">
    <property type="entry name" value="UGlyAH_Cupin_dom"/>
</dbReference>
<dbReference type="Pfam" id="PF05899">
    <property type="entry name" value="Cupin_3"/>
    <property type="match status" value="1"/>
</dbReference>
<keyword evidence="4" id="KW-1185">Reference proteome</keyword>
<protein>
    <submittedName>
        <fullName evidence="3">DUF861 domain-containing protein</fullName>
    </submittedName>
</protein>
<evidence type="ECO:0000256" key="1">
    <source>
        <dbReference type="SAM" id="SignalP"/>
    </source>
</evidence>
<keyword evidence="1" id="KW-0732">Signal</keyword>
<dbReference type="SUPFAM" id="SSF51182">
    <property type="entry name" value="RmlC-like cupins"/>
    <property type="match status" value="1"/>
</dbReference>
<proteinExistence type="predicted"/>
<dbReference type="PANTHER" id="PTHR40943">
    <property type="entry name" value="CYTOPLASMIC PROTEIN-RELATED"/>
    <property type="match status" value="1"/>
</dbReference>
<feature type="domain" description="(S)-ureidoglycine aminohydrolase cupin" evidence="2">
    <location>
        <begin position="68"/>
        <end position="139"/>
    </location>
</feature>
<organism evidence="3 4">
    <name type="scientific">Xylophilus rhododendri</name>
    <dbReference type="NCBI Taxonomy" id="2697032"/>
    <lineage>
        <taxon>Bacteria</taxon>
        <taxon>Pseudomonadati</taxon>
        <taxon>Pseudomonadota</taxon>
        <taxon>Betaproteobacteria</taxon>
        <taxon>Burkholderiales</taxon>
        <taxon>Xylophilus</taxon>
    </lineage>
</organism>
<dbReference type="PANTHER" id="PTHR40943:SF1">
    <property type="entry name" value="CYTOPLASMIC PROTEIN"/>
    <property type="match status" value="1"/>
</dbReference>
<dbReference type="KEGG" id="xyk:GT347_02845"/>
<name>A0A857J2B3_9BURK</name>